<reference evidence="1" key="1">
    <citation type="journal article" date="2019" name="Sci. Rep.">
        <title>Draft genome of Tanacetum cinerariifolium, the natural source of mosquito coil.</title>
        <authorList>
            <person name="Yamashiro T."/>
            <person name="Shiraishi A."/>
            <person name="Satake H."/>
            <person name="Nakayama K."/>
        </authorList>
    </citation>
    <scope>NUCLEOTIDE SEQUENCE</scope>
</reference>
<protein>
    <submittedName>
        <fullName evidence="1">Uncharacterized protein</fullName>
    </submittedName>
</protein>
<accession>A0A699W253</accession>
<gene>
    <name evidence="1" type="ORF">Tci_912678</name>
</gene>
<comment type="caution">
    <text evidence="1">The sequence shown here is derived from an EMBL/GenBank/DDBJ whole genome shotgun (WGS) entry which is preliminary data.</text>
</comment>
<evidence type="ECO:0000313" key="1">
    <source>
        <dbReference type="EMBL" id="GFD40709.1"/>
    </source>
</evidence>
<feature type="non-terminal residue" evidence="1">
    <location>
        <position position="1"/>
    </location>
</feature>
<name>A0A699W253_TANCI</name>
<dbReference type="EMBL" id="BKCJ011538261">
    <property type="protein sequence ID" value="GFD40709.1"/>
    <property type="molecule type" value="Genomic_DNA"/>
</dbReference>
<sequence length="23" mass="2528">EMVKPVNDVLARGVEVVLAKDFV</sequence>
<dbReference type="AlphaFoldDB" id="A0A699W253"/>
<proteinExistence type="predicted"/>
<organism evidence="1">
    <name type="scientific">Tanacetum cinerariifolium</name>
    <name type="common">Dalmatian daisy</name>
    <name type="synonym">Chrysanthemum cinerariifolium</name>
    <dbReference type="NCBI Taxonomy" id="118510"/>
    <lineage>
        <taxon>Eukaryota</taxon>
        <taxon>Viridiplantae</taxon>
        <taxon>Streptophyta</taxon>
        <taxon>Embryophyta</taxon>
        <taxon>Tracheophyta</taxon>
        <taxon>Spermatophyta</taxon>
        <taxon>Magnoliopsida</taxon>
        <taxon>eudicotyledons</taxon>
        <taxon>Gunneridae</taxon>
        <taxon>Pentapetalae</taxon>
        <taxon>asterids</taxon>
        <taxon>campanulids</taxon>
        <taxon>Asterales</taxon>
        <taxon>Asteraceae</taxon>
        <taxon>Asteroideae</taxon>
        <taxon>Anthemideae</taxon>
        <taxon>Anthemidinae</taxon>
        <taxon>Tanacetum</taxon>
    </lineage>
</organism>